<dbReference type="AlphaFoldDB" id="A0A364XXS3"/>
<dbReference type="NCBIfam" id="TIGR02293">
    <property type="entry name" value="TAS_TIGR02293"/>
    <property type="match status" value="1"/>
</dbReference>
<name>A0A364XXS3_9BACT</name>
<evidence type="ECO:0000313" key="2">
    <source>
        <dbReference type="EMBL" id="RAV98363.1"/>
    </source>
</evidence>
<feature type="domain" description="Antitoxin Xre/MbcA/ParS-like toxin-binding" evidence="1">
    <location>
        <begin position="120"/>
        <end position="168"/>
    </location>
</feature>
<dbReference type="InterPro" id="IPR011979">
    <property type="entry name" value="Antitox_Xre"/>
</dbReference>
<dbReference type="EMBL" id="QMFY01000018">
    <property type="protein sequence ID" value="RAV98363.1"/>
    <property type="molecule type" value="Genomic_DNA"/>
</dbReference>
<comment type="caution">
    <text evidence="2">The sequence shown here is derived from an EMBL/GenBank/DDBJ whole genome shotgun (WGS) entry which is preliminary data.</text>
</comment>
<evidence type="ECO:0000259" key="1">
    <source>
        <dbReference type="Pfam" id="PF09722"/>
    </source>
</evidence>
<reference evidence="2 3" key="1">
    <citation type="submission" date="2018-06" db="EMBL/GenBank/DDBJ databases">
        <title>Chryseolinea flavus sp. nov., a member of the phylum Bacteroidetes isolated from soil.</title>
        <authorList>
            <person name="Li Y."/>
            <person name="Wang J."/>
        </authorList>
    </citation>
    <scope>NUCLEOTIDE SEQUENCE [LARGE SCALE GENOMIC DNA]</scope>
    <source>
        <strain evidence="2 3">SDU1-6</strain>
    </source>
</reference>
<organism evidence="2 3">
    <name type="scientific">Pseudochryseolinea flava</name>
    <dbReference type="NCBI Taxonomy" id="2059302"/>
    <lineage>
        <taxon>Bacteria</taxon>
        <taxon>Pseudomonadati</taxon>
        <taxon>Bacteroidota</taxon>
        <taxon>Cytophagia</taxon>
        <taxon>Cytophagales</taxon>
        <taxon>Fulvivirgaceae</taxon>
        <taxon>Pseudochryseolinea</taxon>
    </lineage>
</organism>
<protein>
    <recommendedName>
        <fullName evidence="1">Antitoxin Xre/MbcA/ParS-like toxin-binding domain-containing protein</fullName>
    </recommendedName>
</protein>
<evidence type="ECO:0000313" key="3">
    <source>
        <dbReference type="Proteomes" id="UP000251889"/>
    </source>
</evidence>
<dbReference type="Proteomes" id="UP000251889">
    <property type="component" value="Unassembled WGS sequence"/>
</dbReference>
<dbReference type="InterPro" id="IPR024467">
    <property type="entry name" value="Xre/MbcA/ParS-like_toxin-bd"/>
</dbReference>
<proteinExistence type="predicted"/>
<dbReference type="Pfam" id="PF09722">
    <property type="entry name" value="Xre_MbcA_ParS_C"/>
    <property type="match status" value="1"/>
</dbReference>
<sequence length="171" mass="19965">MPNLFEVHAQRPAGLANHIWKIFVSFIENFPVMTKNKITDLLGGSKVLGKPKDLDDLAEEGLPKQSLVFFMTQVNLDERRLFNYLDVTKRTLDNYKPKERLRLYISDRLIHLAELYAKGKEIFNSLEYFNEWLNRPSIDFHGEKPIELINTRRGIDEILRTLGRIEHGILA</sequence>
<keyword evidence="3" id="KW-1185">Reference proteome</keyword>
<accession>A0A364XXS3</accession>
<gene>
    <name evidence="2" type="ORF">DQQ10_23820</name>
</gene>